<protein>
    <submittedName>
        <fullName evidence="2">Uncharacterized protein</fullName>
    </submittedName>
</protein>
<gene>
    <name evidence="2" type="ORF">DXA39_07875</name>
</gene>
<evidence type="ECO:0000313" key="3">
    <source>
        <dbReference type="Proteomes" id="UP000261011"/>
    </source>
</evidence>
<organism evidence="2 3">
    <name type="scientific">Anaerococcus nagyae</name>
    <dbReference type="NCBI Taxonomy" id="1755241"/>
    <lineage>
        <taxon>Bacteria</taxon>
        <taxon>Bacillati</taxon>
        <taxon>Bacillota</taxon>
        <taxon>Tissierellia</taxon>
        <taxon>Tissierellales</taxon>
        <taxon>Peptoniphilaceae</taxon>
        <taxon>Anaerococcus</taxon>
    </lineage>
</organism>
<dbReference type="Proteomes" id="UP000261011">
    <property type="component" value="Unassembled WGS sequence"/>
</dbReference>
<name>A0A3E2TG53_9FIRM</name>
<dbReference type="EMBL" id="QVEU01000008">
    <property type="protein sequence ID" value="RGB74916.1"/>
    <property type="molecule type" value="Genomic_DNA"/>
</dbReference>
<proteinExistence type="predicted"/>
<keyword evidence="1" id="KW-0472">Membrane</keyword>
<accession>A0A3E2TG53</accession>
<dbReference type="RefSeq" id="WP_117522170.1">
    <property type="nucleotide sequence ID" value="NZ_QVEU01000008.1"/>
</dbReference>
<dbReference type="AlphaFoldDB" id="A0A3E2TG53"/>
<feature type="transmembrane region" description="Helical" evidence="1">
    <location>
        <begin position="6"/>
        <end position="28"/>
    </location>
</feature>
<keyword evidence="1" id="KW-0812">Transmembrane</keyword>
<evidence type="ECO:0000256" key="1">
    <source>
        <dbReference type="SAM" id="Phobius"/>
    </source>
</evidence>
<evidence type="ECO:0000313" key="2">
    <source>
        <dbReference type="EMBL" id="RGB74916.1"/>
    </source>
</evidence>
<feature type="transmembrane region" description="Helical" evidence="1">
    <location>
        <begin position="40"/>
        <end position="59"/>
    </location>
</feature>
<sequence length="67" mass="8074">MNKKKLLYIEVLFPLIWIISYVLWKILIRKMFIVDALKDGAAVMAIMYLILNLLLYTNYEKFFLNDK</sequence>
<comment type="caution">
    <text evidence="2">The sequence shown here is derived from an EMBL/GenBank/DDBJ whole genome shotgun (WGS) entry which is preliminary data.</text>
</comment>
<keyword evidence="3" id="KW-1185">Reference proteome</keyword>
<keyword evidence="1" id="KW-1133">Transmembrane helix</keyword>
<reference evidence="2 3" key="1">
    <citation type="submission" date="2018-08" db="EMBL/GenBank/DDBJ databases">
        <title>A genome reference for cultivated species of the human gut microbiota.</title>
        <authorList>
            <person name="Zou Y."/>
            <person name="Xue W."/>
            <person name="Luo G."/>
        </authorList>
    </citation>
    <scope>NUCLEOTIDE SEQUENCE [LARGE SCALE GENOMIC DNA]</scope>
    <source>
        <strain evidence="2 3">OF01-3</strain>
    </source>
</reference>